<feature type="non-terminal residue" evidence="1">
    <location>
        <position position="145"/>
    </location>
</feature>
<comment type="caution">
    <text evidence="1">The sequence shown here is derived from an EMBL/GenBank/DDBJ whole genome shotgun (WGS) entry which is preliminary data.</text>
</comment>
<name>A0A3A8MV32_9BACT</name>
<dbReference type="EMBL" id="RAWB01001195">
    <property type="protein sequence ID" value="RKH32565.1"/>
    <property type="molecule type" value="Genomic_DNA"/>
</dbReference>
<dbReference type="Proteomes" id="UP000272888">
    <property type="component" value="Unassembled WGS sequence"/>
</dbReference>
<evidence type="ECO:0000313" key="1">
    <source>
        <dbReference type="EMBL" id="RKH32565.1"/>
    </source>
</evidence>
<evidence type="ECO:0000313" key="2">
    <source>
        <dbReference type="Proteomes" id="UP000272888"/>
    </source>
</evidence>
<protein>
    <submittedName>
        <fullName evidence="1">Uncharacterized protein</fullName>
    </submittedName>
</protein>
<gene>
    <name evidence="1" type="ORF">D7V93_44105</name>
</gene>
<organism evidence="1 2">
    <name type="scientific">Corallococcus llansteffanensis</name>
    <dbReference type="NCBI Taxonomy" id="2316731"/>
    <lineage>
        <taxon>Bacteria</taxon>
        <taxon>Pseudomonadati</taxon>
        <taxon>Myxococcota</taxon>
        <taxon>Myxococcia</taxon>
        <taxon>Myxococcales</taxon>
        <taxon>Cystobacterineae</taxon>
        <taxon>Myxococcaceae</taxon>
        <taxon>Corallococcus</taxon>
    </lineage>
</organism>
<sequence length="145" mass="15296">GARVRLRAEALLGTAPLPLDEAVAALRAGRSPGFGVYRGRLETQETLMSPGGVPCAFYDAAVHAVGVHGRKGPLLSRERAYSPVLMLRGERTRASVGFAPSGLLAPVEVRRCVAVPALTKAELLGPPTEALSWERVGTPGEVCWV</sequence>
<feature type="non-terminal residue" evidence="1">
    <location>
        <position position="1"/>
    </location>
</feature>
<dbReference type="AlphaFoldDB" id="A0A3A8MV32"/>
<keyword evidence="2" id="KW-1185">Reference proteome</keyword>
<proteinExistence type="predicted"/>
<accession>A0A3A8MV32</accession>
<reference evidence="2" key="1">
    <citation type="submission" date="2018-09" db="EMBL/GenBank/DDBJ databases">
        <authorList>
            <person name="Livingstone P.G."/>
            <person name="Whitworth D.E."/>
        </authorList>
    </citation>
    <scope>NUCLEOTIDE SEQUENCE [LARGE SCALE GENOMIC DNA]</scope>
    <source>
        <strain evidence="2">CA051B</strain>
    </source>
</reference>